<organism evidence="2 3">
    <name type="scientific">Porites evermanni</name>
    <dbReference type="NCBI Taxonomy" id="104178"/>
    <lineage>
        <taxon>Eukaryota</taxon>
        <taxon>Metazoa</taxon>
        <taxon>Cnidaria</taxon>
        <taxon>Anthozoa</taxon>
        <taxon>Hexacorallia</taxon>
        <taxon>Scleractinia</taxon>
        <taxon>Fungiina</taxon>
        <taxon>Poritidae</taxon>
        <taxon>Porites</taxon>
    </lineage>
</organism>
<feature type="non-terminal residue" evidence="2">
    <location>
        <position position="130"/>
    </location>
</feature>
<feature type="non-terminal residue" evidence="2">
    <location>
        <position position="1"/>
    </location>
</feature>
<evidence type="ECO:0000313" key="2">
    <source>
        <dbReference type="EMBL" id="CAH3015149.1"/>
    </source>
</evidence>
<dbReference type="PANTHER" id="PTHR46963:SF2">
    <property type="match status" value="1"/>
</dbReference>
<protein>
    <recommendedName>
        <fullName evidence="1">QRICH1-like domain-containing protein</fullName>
    </recommendedName>
</protein>
<feature type="domain" description="QRICH1-like" evidence="1">
    <location>
        <begin position="33"/>
        <end position="99"/>
    </location>
</feature>
<keyword evidence="3" id="KW-1185">Reference proteome</keyword>
<accession>A0ABN8LMB8</accession>
<dbReference type="PANTHER" id="PTHR46963">
    <property type="entry name" value="SIMILAR TO RIKEN CDNA E130308A19"/>
    <property type="match status" value="1"/>
</dbReference>
<evidence type="ECO:0000313" key="3">
    <source>
        <dbReference type="Proteomes" id="UP001159427"/>
    </source>
</evidence>
<evidence type="ECO:0000259" key="1">
    <source>
        <dbReference type="Pfam" id="PF25561"/>
    </source>
</evidence>
<dbReference type="InterPro" id="IPR042838">
    <property type="entry name" value="KIAA1958"/>
</dbReference>
<proteinExistence type="predicted"/>
<dbReference type="Proteomes" id="UP001159427">
    <property type="component" value="Unassembled WGS sequence"/>
</dbReference>
<reference evidence="2 3" key="1">
    <citation type="submission" date="2022-05" db="EMBL/GenBank/DDBJ databases">
        <authorList>
            <consortium name="Genoscope - CEA"/>
            <person name="William W."/>
        </authorList>
    </citation>
    <scope>NUCLEOTIDE SEQUENCE [LARGE SCALE GENOMIC DNA]</scope>
</reference>
<sequence>NCVVYRRPRKCQYDLKLFNEFLNSEEEERKLENIPAAELQHLAKKFVLGVRKKNGEEYEPSSLRGFLHSVDRYLRKKGCTFSLLNDKEFCEVQDILKKKQKQVKAIGKGNKPNSADALTDEEIEEFYRAG</sequence>
<dbReference type="InterPro" id="IPR057926">
    <property type="entry name" value="QRICH1_dom"/>
</dbReference>
<dbReference type="Pfam" id="PF25561">
    <property type="entry name" value="QRICH1"/>
    <property type="match status" value="1"/>
</dbReference>
<name>A0ABN8LMB8_9CNID</name>
<gene>
    <name evidence="2" type="ORF">PEVE_00012261</name>
</gene>
<dbReference type="EMBL" id="CALNXI010000019">
    <property type="protein sequence ID" value="CAH3015149.1"/>
    <property type="molecule type" value="Genomic_DNA"/>
</dbReference>
<comment type="caution">
    <text evidence="2">The sequence shown here is derived from an EMBL/GenBank/DDBJ whole genome shotgun (WGS) entry which is preliminary data.</text>
</comment>